<keyword evidence="1" id="KW-1133">Transmembrane helix</keyword>
<dbReference type="Proteomes" id="UP000281644">
    <property type="component" value="Chromosome"/>
</dbReference>
<organism evidence="2 4">
    <name type="scientific">Lactiplantibacillus argentoratensis</name>
    <dbReference type="NCBI Taxonomy" id="271881"/>
    <lineage>
        <taxon>Bacteria</taxon>
        <taxon>Bacillati</taxon>
        <taxon>Bacillota</taxon>
        <taxon>Bacilli</taxon>
        <taxon>Lactobacillales</taxon>
        <taxon>Lactobacillaceae</taxon>
        <taxon>Lactiplantibacillus</taxon>
    </lineage>
</organism>
<name>A0AAN1Q277_9LACO</name>
<evidence type="ECO:0000313" key="5">
    <source>
        <dbReference type="Proteomes" id="UP000694640"/>
    </source>
</evidence>
<keyword evidence="5" id="KW-1185">Reference proteome</keyword>
<evidence type="ECO:0000313" key="3">
    <source>
        <dbReference type="EMBL" id="MBT1138216.1"/>
    </source>
</evidence>
<evidence type="ECO:0000313" key="4">
    <source>
        <dbReference type="Proteomes" id="UP000281644"/>
    </source>
</evidence>
<dbReference type="EMBL" id="JAEQMM010000003">
    <property type="protein sequence ID" value="MBT1138216.1"/>
    <property type="molecule type" value="Genomic_DNA"/>
</dbReference>
<feature type="transmembrane region" description="Helical" evidence="1">
    <location>
        <begin position="12"/>
        <end position="32"/>
    </location>
</feature>
<dbReference type="GeneID" id="89669356"/>
<evidence type="ECO:0000313" key="2">
    <source>
        <dbReference type="EMBL" id="AYJ35770.1"/>
    </source>
</evidence>
<reference evidence="2 4" key="1">
    <citation type="submission" date="2018-10" db="EMBL/GenBank/DDBJ databases">
        <title>Genome sequencing of Lactobacillus species.</title>
        <authorList>
            <person name="Baek C."/>
            <person name="Yi H."/>
        </authorList>
    </citation>
    <scope>NUCLEOTIDE SEQUENCE [LARGE SCALE GENOMIC DNA]</scope>
    <source>
        <strain evidence="2 4">DSM 16365</strain>
    </source>
</reference>
<keyword evidence="1" id="KW-0472">Membrane</keyword>
<dbReference type="EMBL" id="CP032751">
    <property type="protein sequence ID" value="AYJ35770.1"/>
    <property type="molecule type" value="Genomic_DNA"/>
</dbReference>
<accession>A0AAN1Q277</accession>
<sequence>MLLFGLEIGSWADWVGSVSTLVAVLIALSPWFKKLKKSDLAFQILVNPPEENQGIVGFTLDIINPNGRLEVFEIDSFHIGYTEPYGYYKANFEISDFNLRPFSRIPSGYSVPCPGEKRKINVLGKQGFVRMLDVHDARRYLVKMVGVTKRDKEKYFSASVFEVDSASVRNISTITKKNIDDESFDKLIKEVINGI</sequence>
<evidence type="ECO:0000256" key="1">
    <source>
        <dbReference type="SAM" id="Phobius"/>
    </source>
</evidence>
<protein>
    <submittedName>
        <fullName evidence="2">Uncharacterized protein</fullName>
    </submittedName>
</protein>
<dbReference type="Proteomes" id="UP000694640">
    <property type="component" value="Unassembled WGS sequence"/>
</dbReference>
<gene>
    <name evidence="3" type="ORF">JKL17_08740</name>
    <name evidence="2" type="ORF">LPA65_08265</name>
</gene>
<dbReference type="KEGG" id="larg:LPA65_08265"/>
<dbReference type="AlphaFoldDB" id="A0AAN1Q277"/>
<reference evidence="3 5" key="2">
    <citation type="submission" date="2021-01" db="EMBL/GenBank/DDBJ databases">
        <title>High-quality draft genome sequence data of six Lactiplantibacillus plantarum subsp. argentoratensis strains isolated from various Greek sourdoughs.</title>
        <authorList>
            <person name="Syrokou M.K."/>
            <person name="Paramithiotis S."/>
            <person name="Skandamis P.N."/>
            <person name="Drosinos E.H."/>
            <person name="Bosnea L."/>
            <person name="Mataragas M."/>
        </authorList>
    </citation>
    <scope>NUCLEOTIDE SEQUENCE [LARGE SCALE GENOMIC DNA]</scope>
    <source>
        <strain evidence="3 5">LQC 2520</strain>
    </source>
</reference>
<dbReference type="RefSeq" id="WP_057716925.1">
    <property type="nucleotide sequence ID" value="NZ_BJZD01000034.1"/>
</dbReference>
<proteinExistence type="predicted"/>
<keyword evidence="1" id="KW-0812">Transmembrane</keyword>